<name>A0AAD7ISR4_9AGAR</name>
<comment type="caution">
    <text evidence="2">The sequence shown here is derived from an EMBL/GenBank/DDBJ whole genome shotgun (WGS) entry which is preliminary data.</text>
</comment>
<feature type="region of interest" description="Disordered" evidence="1">
    <location>
        <begin position="113"/>
        <end position="144"/>
    </location>
</feature>
<feature type="region of interest" description="Disordered" evidence="1">
    <location>
        <begin position="32"/>
        <end position="68"/>
    </location>
</feature>
<dbReference type="EMBL" id="JARKIB010000071">
    <property type="protein sequence ID" value="KAJ7748920.1"/>
    <property type="molecule type" value="Genomic_DNA"/>
</dbReference>
<feature type="region of interest" description="Disordered" evidence="1">
    <location>
        <begin position="159"/>
        <end position="189"/>
    </location>
</feature>
<evidence type="ECO:0000256" key="1">
    <source>
        <dbReference type="SAM" id="MobiDB-lite"/>
    </source>
</evidence>
<evidence type="ECO:0000313" key="2">
    <source>
        <dbReference type="EMBL" id="KAJ7748920.1"/>
    </source>
</evidence>
<reference evidence="2" key="1">
    <citation type="submission" date="2023-03" db="EMBL/GenBank/DDBJ databases">
        <title>Massive genome expansion in bonnet fungi (Mycena s.s.) driven by repeated elements and novel gene families across ecological guilds.</title>
        <authorList>
            <consortium name="Lawrence Berkeley National Laboratory"/>
            <person name="Harder C.B."/>
            <person name="Miyauchi S."/>
            <person name="Viragh M."/>
            <person name="Kuo A."/>
            <person name="Thoen E."/>
            <person name="Andreopoulos B."/>
            <person name="Lu D."/>
            <person name="Skrede I."/>
            <person name="Drula E."/>
            <person name="Henrissat B."/>
            <person name="Morin E."/>
            <person name="Kohler A."/>
            <person name="Barry K."/>
            <person name="LaButti K."/>
            <person name="Morin E."/>
            <person name="Salamov A."/>
            <person name="Lipzen A."/>
            <person name="Mereny Z."/>
            <person name="Hegedus B."/>
            <person name="Baldrian P."/>
            <person name="Stursova M."/>
            <person name="Weitz H."/>
            <person name="Taylor A."/>
            <person name="Grigoriev I.V."/>
            <person name="Nagy L.G."/>
            <person name="Martin F."/>
            <person name="Kauserud H."/>
        </authorList>
    </citation>
    <scope>NUCLEOTIDE SEQUENCE</scope>
    <source>
        <strain evidence="2">CBHHK182m</strain>
    </source>
</reference>
<gene>
    <name evidence="2" type="ORF">B0H16DRAFT_1725311</name>
</gene>
<evidence type="ECO:0000313" key="3">
    <source>
        <dbReference type="Proteomes" id="UP001215598"/>
    </source>
</evidence>
<accession>A0AAD7ISR4</accession>
<proteinExistence type="predicted"/>
<organism evidence="2 3">
    <name type="scientific">Mycena metata</name>
    <dbReference type="NCBI Taxonomy" id="1033252"/>
    <lineage>
        <taxon>Eukaryota</taxon>
        <taxon>Fungi</taxon>
        <taxon>Dikarya</taxon>
        <taxon>Basidiomycota</taxon>
        <taxon>Agaricomycotina</taxon>
        <taxon>Agaricomycetes</taxon>
        <taxon>Agaricomycetidae</taxon>
        <taxon>Agaricales</taxon>
        <taxon>Marasmiineae</taxon>
        <taxon>Mycenaceae</taxon>
        <taxon>Mycena</taxon>
    </lineage>
</organism>
<sequence length="259" mass="28045">MTTALSSSGMLPHSQRLHLIRSIRKLGDLLTESSHLVEAPPTPPPGSYPSSETIPPPGSPPSSAHTRNFFSLRLPKSLANPSSPLSPIFNLSLDSPSTPVIDPETLKERKLTKVSQTLGPNVPPELVFPPAPRKGRNRSSTVSVPEYTAAEKLAVTAAGATVARRRRHARDASRTIKHATSSTSLRAPVHNPELEPFSYSSLVSVTPSELGVAENRVATESSEWSAGMRRKELGWSGEWSGSVKDMGDVVRRLRDLRLK</sequence>
<keyword evidence="3" id="KW-1185">Reference proteome</keyword>
<dbReference type="Proteomes" id="UP001215598">
    <property type="component" value="Unassembled WGS sequence"/>
</dbReference>
<feature type="compositionally biased region" description="Pro residues" evidence="1">
    <location>
        <begin position="121"/>
        <end position="132"/>
    </location>
</feature>
<dbReference type="AlphaFoldDB" id="A0AAD7ISR4"/>
<protein>
    <submittedName>
        <fullName evidence="2">Uncharacterized protein</fullName>
    </submittedName>
</protein>